<dbReference type="AlphaFoldDB" id="A0AAD4YHF0"/>
<keyword evidence="2" id="KW-1185">Reference proteome</keyword>
<proteinExistence type="predicted"/>
<evidence type="ECO:0000313" key="2">
    <source>
        <dbReference type="Proteomes" id="UP001214576"/>
    </source>
</evidence>
<protein>
    <submittedName>
        <fullName evidence="1">Uncharacterized protein</fullName>
    </submittedName>
</protein>
<evidence type="ECO:0000313" key="1">
    <source>
        <dbReference type="EMBL" id="KAI4548173.1"/>
    </source>
</evidence>
<dbReference type="EMBL" id="JAKZEL010000001">
    <property type="protein sequence ID" value="KAI4548173.1"/>
    <property type="molecule type" value="Genomic_DNA"/>
</dbReference>
<organism evidence="1 2">
    <name type="scientific">Ovis ammon polii</name>
    <dbReference type="NCBI Taxonomy" id="230172"/>
    <lineage>
        <taxon>Eukaryota</taxon>
        <taxon>Metazoa</taxon>
        <taxon>Chordata</taxon>
        <taxon>Craniata</taxon>
        <taxon>Vertebrata</taxon>
        <taxon>Euteleostomi</taxon>
        <taxon>Mammalia</taxon>
        <taxon>Eutheria</taxon>
        <taxon>Laurasiatheria</taxon>
        <taxon>Artiodactyla</taxon>
        <taxon>Ruminantia</taxon>
        <taxon>Pecora</taxon>
        <taxon>Bovidae</taxon>
        <taxon>Caprinae</taxon>
        <taxon>Ovis</taxon>
    </lineage>
</organism>
<gene>
    <name evidence="1" type="ORF">MG293_000503</name>
</gene>
<comment type="caution">
    <text evidence="1">The sequence shown here is derived from an EMBL/GenBank/DDBJ whole genome shotgun (WGS) entry which is preliminary data.</text>
</comment>
<sequence length="170" mass="18867">MVELRQQSKTGILRFELRTQTHDSHQRIRTGRREQTGSLVQSRCGEGGCCKQIALSCVHSISAPLDLSFLAAHKPLWLYDVQPGTVWGRPRLRCTSPVQAAQVRPSGSPQRHKCGWDCALCPSQVRVAQEFGKRNRSGLSPFPPLLLSFLGGPLVHPVKQTVTVQHPQKS</sequence>
<accession>A0AAD4YHF0</accession>
<dbReference type="Proteomes" id="UP001214576">
    <property type="component" value="Unassembled WGS sequence"/>
</dbReference>
<reference evidence="1" key="1">
    <citation type="submission" date="2022-03" db="EMBL/GenBank/DDBJ databases">
        <title>Genomic analyses of argali, domestic sheep and their hybrids provide insights into chromosomal evolution, heterosis and genetic basis of agronomic traits.</title>
        <authorList>
            <person name="Li M."/>
        </authorList>
    </citation>
    <scope>NUCLEOTIDE SEQUENCE</scope>
    <source>
        <strain evidence="1">CAU-MHL-2022a</strain>
        <tissue evidence="1">Skin</tissue>
    </source>
</reference>
<name>A0AAD4YHF0_OVIAM</name>